<dbReference type="Gene3D" id="3.40.50.1000">
    <property type="entry name" value="HAD superfamily/HAD-like"/>
    <property type="match status" value="1"/>
</dbReference>
<evidence type="ECO:0000256" key="13">
    <source>
        <dbReference type="ARBA" id="ARBA00023065"/>
    </source>
</evidence>
<evidence type="ECO:0000256" key="5">
    <source>
        <dbReference type="ARBA" id="ARBA00022692"/>
    </source>
</evidence>
<keyword evidence="10" id="KW-1278">Translocase</keyword>
<keyword evidence="16" id="KW-1185">Reference proteome</keyword>
<evidence type="ECO:0000256" key="12">
    <source>
        <dbReference type="ARBA" id="ARBA00023008"/>
    </source>
</evidence>
<dbReference type="GO" id="GO:0030007">
    <property type="term" value="P:intracellular potassium ion homeostasis"/>
    <property type="evidence" value="ECO:0007669"/>
    <property type="project" value="TreeGrafter"/>
</dbReference>
<evidence type="ECO:0000256" key="4">
    <source>
        <dbReference type="ARBA" id="ARBA00022475"/>
    </source>
</evidence>
<dbReference type="GO" id="GO:0046872">
    <property type="term" value="F:metal ion binding"/>
    <property type="evidence" value="ECO:0007669"/>
    <property type="project" value="UniProtKB-KW"/>
</dbReference>
<feature type="non-terminal residue" evidence="15">
    <location>
        <position position="313"/>
    </location>
</feature>
<dbReference type="PRINTS" id="PR00119">
    <property type="entry name" value="CATATPASE"/>
</dbReference>
<keyword evidence="7" id="KW-0547">Nucleotide-binding</keyword>
<dbReference type="InterPro" id="IPR023299">
    <property type="entry name" value="ATPase_P-typ_cyto_dom_N"/>
</dbReference>
<dbReference type="GO" id="GO:0140581">
    <property type="term" value="F:P-type monovalent copper transporter activity"/>
    <property type="evidence" value="ECO:0007669"/>
    <property type="project" value="UniProtKB-EC"/>
</dbReference>
<keyword evidence="14" id="KW-0472">Membrane</keyword>
<dbReference type="EMBL" id="GG682611">
    <property type="protein sequence ID" value="EER02970.1"/>
    <property type="molecule type" value="Genomic_DNA"/>
</dbReference>
<evidence type="ECO:0000256" key="11">
    <source>
        <dbReference type="ARBA" id="ARBA00022989"/>
    </source>
</evidence>
<keyword evidence="5" id="KW-0812">Transmembrane</keyword>
<dbReference type="EC" id="7.2.2.8" evidence="2"/>
<dbReference type="PANTHER" id="PTHR43294">
    <property type="entry name" value="SODIUM/POTASSIUM-TRANSPORTING ATPASE SUBUNIT ALPHA"/>
    <property type="match status" value="1"/>
</dbReference>
<dbReference type="InterPro" id="IPR036412">
    <property type="entry name" value="HAD-like_sf"/>
</dbReference>
<name>C5LJX3_PERM5</name>
<dbReference type="OrthoDB" id="116380at2759"/>
<keyword evidence="8" id="KW-0187">Copper transport</keyword>
<evidence type="ECO:0000256" key="2">
    <source>
        <dbReference type="ARBA" id="ARBA00012517"/>
    </source>
</evidence>
<dbReference type="Gene3D" id="3.40.1110.10">
    <property type="entry name" value="Calcium-transporting ATPase, cytoplasmic domain N"/>
    <property type="match status" value="1"/>
</dbReference>
<keyword evidence="11" id="KW-1133">Transmembrane helix</keyword>
<dbReference type="GO" id="GO:0036376">
    <property type="term" value="P:sodium ion export across plasma membrane"/>
    <property type="evidence" value="ECO:0007669"/>
    <property type="project" value="TreeGrafter"/>
</dbReference>
<evidence type="ECO:0000256" key="8">
    <source>
        <dbReference type="ARBA" id="ARBA00022796"/>
    </source>
</evidence>
<comment type="subcellular location">
    <subcellularLocation>
        <location evidence="1">Cell membrane</location>
        <topology evidence="1">Multi-pass membrane protein</topology>
    </subcellularLocation>
</comment>
<dbReference type="AlphaFoldDB" id="C5LJX3"/>
<evidence type="ECO:0000313" key="16">
    <source>
        <dbReference type="Proteomes" id="UP000007800"/>
    </source>
</evidence>
<dbReference type="Proteomes" id="UP000007800">
    <property type="component" value="Unassembled WGS sequence"/>
</dbReference>
<keyword evidence="3" id="KW-0813">Transport</keyword>
<protein>
    <recommendedName>
        <fullName evidence="2">P-type Cu(+) transporter</fullName>
        <ecNumber evidence="2">7.2.2.8</ecNumber>
    </recommendedName>
</protein>
<dbReference type="SUPFAM" id="SSF56784">
    <property type="entry name" value="HAD-like"/>
    <property type="match status" value="1"/>
</dbReference>
<dbReference type="PANTHER" id="PTHR43294:SF21">
    <property type="entry name" value="CATION TRANSPORTING ATPASE"/>
    <property type="match status" value="1"/>
</dbReference>
<sequence>MESPSFKILHRCAAVCNDASFESSPENMEKPVWDRTCVNGNASDHGIFKFTVLAGEDVVKDLRSTYRISGDGTEHPGRVPFNSKYKFAASLCINPDKAGIIEFMKGAPEQVFDRCSHIIENGKRVPITPKHKKAFSEANLHLASLGERVLGFAELELNPDKYHEEFKWNTEDFNFPLEGLTFLGVISLVDPPRSGVPQAVAKCHGAGIQVIMVTGDQPATAKAIAKQVGIIKSKTADEIAAERNCDIKDVPLEDVNAVVIHGDQLKGMTDEDLKFVLSHYRDIVFARTTPTQKLRIAETQKELGKVTAMTGDG</sequence>
<evidence type="ECO:0000256" key="10">
    <source>
        <dbReference type="ARBA" id="ARBA00022967"/>
    </source>
</evidence>
<evidence type="ECO:0000256" key="3">
    <source>
        <dbReference type="ARBA" id="ARBA00022448"/>
    </source>
</evidence>
<dbReference type="GO" id="GO:1902600">
    <property type="term" value="P:proton transmembrane transport"/>
    <property type="evidence" value="ECO:0007669"/>
    <property type="project" value="TreeGrafter"/>
</dbReference>
<dbReference type="InterPro" id="IPR023214">
    <property type="entry name" value="HAD_sf"/>
</dbReference>
<dbReference type="GO" id="GO:0006883">
    <property type="term" value="P:intracellular sodium ion homeostasis"/>
    <property type="evidence" value="ECO:0007669"/>
    <property type="project" value="TreeGrafter"/>
</dbReference>
<dbReference type="InParanoid" id="C5LJX3"/>
<dbReference type="GO" id="GO:0005524">
    <property type="term" value="F:ATP binding"/>
    <property type="evidence" value="ECO:0007669"/>
    <property type="project" value="UniProtKB-KW"/>
</dbReference>
<keyword evidence="12" id="KW-0186">Copper</keyword>
<dbReference type="RefSeq" id="XP_002771154.1">
    <property type="nucleotide sequence ID" value="XM_002771108.1"/>
</dbReference>
<evidence type="ECO:0000313" key="15">
    <source>
        <dbReference type="EMBL" id="EER02970.1"/>
    </source>
</evidence>
<keyword evidence="4" id="KW-1003">Cell membrane</keyword>
<dbReference type="FunFam" id="3.40.50.1000:FF:000144">
    <property type="entry name" value="copper-transporting ATPase 1 isoform X2"/>
    <property type="match status" value="1"/>
</dbReference>
<evidence type="ECO:0000256" key="7">
    <source>
        <dbReference type="ARBA" id="ARBA00022741"/>
    </source>
</evidence>
<gene>
    <name evidence="15" type="ORF">Pmar_PMAR020016</name>
</gene>
<dbReference type="OMA" id="CTTIAVE"/>
<evidence type="ECO:0000256" key="9">
    <source>
        <dbReference type="ARBA" id="ARBA00022840"/>
    </source>
</evidence>
<proteinExistence type="predicted"/>
<dbReference type="GO" id="GO:0005391">
    <property type="term" value="F:P-type sodium:potassium-exchanging transporter activity"/>
    <property type="evidence" value="ECO:0007669"/>
    <property type="project" value="TreeGrafter"/>
</dbReference>
<dbReference type="SUPFAM" id="SSF81660">
    <property type="entry name" value="Metal cation-transporting ATPase, ATP-binding domain N"/>
    <property type="match status" value="1"/>
</dbReference>
<dbReference type="Pfam" id="PF13246">
    <property type="entry name" value="Cation_ATPase"/>
    <property type="match status" value="1"/>
</dbReference>
<evidence type="ECO:0000256" key="14">
    <source>
        <dbReference type="ARBA" id="ARBA00023136"/>
    </source>
</evidence>
<dbReference type="GO" id="GO:1990573">
    <property type="term" value="P:potassium ion import across plasma membrane"/>
    <property type="evidence" value="ECO:0007669"/>
    <property type="project" value="TreeGrafter"/>
</dbReference>
<accession>C5LJX3</accession>
<keyword evidence="6" id="KW-0479">Metal-binding</keyword>
<keyword evidence="13" id="KW-0406">Ion transport</keyword>
<reference evidence="15 16" key="1">
    <citation type="submission" date="2008-07" db="EMBL/GenBank/DDBJ databases">
        <authorList>
            <person name="El-Sayed N."/>
            <person name="Caler E."/>
            <person name="Inman J."/>
            <person name="Amedeo P."/>
            <person name="Hass B."/>
            <person name="Wortman J."/>
        </authorList>
    </citation>
    <scope>NUCLEOTIDE SEQUENCE [LARGE SCALE GENOMIC DNA]</scope>
    <source>
        <strain evidence="16">ATCC 50983 / TXsc</strain>
    </source>
</reference>
<organism evidence="16">
    <name type="scientific">Perkinsus marinus (strain ATCC 50983 / TXsc)</name>
    <dbReference type="NCBI Taxonomy" id="423536"/>
    <lineage>
        <taxon>Eukaryota</taxon>
        <taxon>Sar</taxon>
        <taxon>Alveolata</taxon>
        <taxon>Perkinsozoa</taxon>
        <taxon>Perkinsea</taxon>
        <taxon>Perkinsida</taxon>
        <taxon>Perkinsidae</taxon>
        <taxon>Perkinsus</taxon>
    </lineage>
</organism>
<keyword evidence="9" id="KW-0067">ATP-binding</keyword>
<dbReference type="InterPro" id="IPR050510">
    <property type="entry name" value="Cation_transp_ATPase_P-type"/>
</dbReference>
<dbReference type="GO" id="GO:0005886">
    <property type="term" value="C:plasma membrane"/>
    <property type="evidence" value="ECO:0007669"/>
    <property type="project" value="UniProtKB-SubCell"/>
</dbReference>
<evidence type="ECO:0000256" key="6">
    <source>
        <dbReference type="ARBA" id="ARBA00022723"/>
    </source>
</evidence>
<evidence type="ECO:0000256" key="1">
    <source>
        <dbReference type="ARBA" id="ARBA00004651"/>
    </source>
</evidence>
<dbReference type="GeneID" id="9051543"/>